<dbReference type="Proteomes" id="UP000008553">
    <property type="component" value="Unassembled WGS sequence"/>
</dbReference>
<feature type="compositionally biased region" description="Basic and acidic residues" evidence="1">
    <location>
        <begin position="50"/>
        <end position="65"/>
    </location>
</feature>
<feature type="compositionally biased region" description="Basic and acidic residues" evidence="1">
    <location>
        <begin position="1"/>
        <end position="23"/>
    </location>
</feature>
<dbReference type="EMBL" id="AABL01001634">
    <property type="protein sequence ID" value="EAA17184.1"/>
    <property type="molecule type" value="Genomic_DNA"/>
</dbReference>
<sequence>MQDDNTNYKHEKEANTTESDKMNKNNKSGYSVQDGGNEETNKSDTYFRGTGKDEINDMKENLNND</sequence>
<gene>
    <name evidence="2" type="ORF">PY05187</name>
</gene>
<evidence type="ECO:0000256" key="1">
    <source>
        <dbReference type="SAM" id="MobiDB-lite"/>
    </source>
</evidence>
<dbReference type="PaxDb" id="73239-Q7RE80"/>
<organism evidence="2 3">
    <name type="scientific">Plasmodium yoelii yoelii</name>
    <dbReference type="NCBI Taxonomy" id="73239"/>
    <lineage>
        <taxon>Eukaryota</taxon>
        <taxon>Sar</taxon>
        <taxon>Alveolata</taxon>
        <taxon>Apicomplexa</taxon>
        <taxon>Aconoidasida</taxon>
        <taxon>Haemosporida</taxon>
        <taxon>Plasmodiidae</taxon>
        <taxon>Plasmodium</taxon>
        <taxon>Plasmodium (Vinckeia)</taxon>
    </lineage>
</organism>
<accession>Q7RE80</accession>
<keyword evidence="3" id="KW-1185">Reference proteome</keyword>
<proteinExistence type="predicted"/>
<evidence type="ECO:0000313" key="3">
    <source>
        <dbReference type="Proteomes" id="UP000008553"/>
    </source>
</evidence>
<reference evidence="2 3" key="1">
    <citation type="journal article" date="2002" name="Nature">
        <title>Genome sequence and comparative analysis of the model rodent malaria parasite Plasmodium yoelii yoelii.</title>
        <authorList>
            <person name="Carlton J.M."/>
            <person name="Angiuoli S.V."/>
            <person name="Suh B.B."/>
            <person name="Kooij T.W."/>
            <person name="Pertea M."/>
            <person name="Silva J.C."/>
            <person name="Ermolaeva M.D."/>
            <person name="Allen J.E."/>
            <person name="Selengut J.D."/>
            <person name="Koo H.L."/>
            <person name="Peterson J.D."/>
            <person name="Pop M."/>
            <person name="Kosack D.S."/>
            <person name="Shumway M.F."/>
            <person name="Bidwell S.L."/>
            <person name="Shallom S.J."/>
            <person name="van Aken S.E."/>
            <person name="Riedmuller S.B."/>
            <person name="Feldblyum T.V."/>
            <person name="Cho J.K."/>
            <person name="Quackenbush J."/>
            <person name="Sedegah M."/>
            <person name="Shoaibi A."/>
            <person name="Cummings L.M."/>
            <person name="Florens L."/>
            <person name="Yates J.R."/>
            <person name="Raine J.D."/>
            <person name="Sinden R.E."/>
            <person name="Harris M.A."/>
            <person name="Cunningham D.A."/>
            <person name="Preiser P.R."/>
            <person name="Bergman L.W."/>
            <person name="Vaidya A.B."/>
            <person name="van Lin L.H."/>
            <person name="Janse C.J."/>
            <person name="Waters A.P."/>
            <person name="Smith H.O."/>
            <person name="White O.R."/>
            <person name="Salzberg S.L."/>
            <person name="Venter J.C."/>
            <person name="Fraser C.M."/>
            <person name="Hoffman S.L."/>
            <person name="Gardner M.J."/>
            <person name="Carucci D.J."/>
        </authorList>
    </citation>
    <scope>NUCLEOTIDE SEQUENCE [LARGE SCALE GENOMIC DNA]</scope>
    <source>
        <strain evidence="2 3">17XNL</strain>
    </source>
</reference>
<feature type="region of interest" description="Disordered" evidence="1">
    <location>
        <begin position="1"/>
        <end position="65"/>
    </location>
</feature>
<evidence type="ECO:0008006" key="4">
    <source>
        <dbReference type="Google" id="ProtNLM"/>
    </source>
</evidence>
<evidence type="ECO:0000313" key="2">
    <source>
        <dbReference type="EMBL" id="EAA17184.1"/>
    </source>
</evidence>
<dbReference type="InParanoid" id="Q7RE80"/>
<comment type="caution">
    <text evidence="2">The sequence shown here is derived from an EMBL/GenBank/DDBJ whole genome shotgun (WGS) entry which is preliminary data.</text>
</comment>
<dbReference type="AlphaFoldDB" id="Q7RE80"/>
<name>Q7RE80_PLAYO</name>
<protein>
    <recommendedName>
        <fullName evidence="4">DUF4025 domain-containing protein</fullName>
    </recommendedName>
</protein>